<accession>X0ZB99</accession>
<sequence>MKWNKENVNTLIQYLTAQDMPTNLIARLMAYTRENVHSDMTLTEVTAWIDDLYECVGCLQIEHEQHLTDVNGIGILCPDCLGDL</sequence>
<evidence type="ECO:0000313" key="1">
    <source>
        <dbReference type="EMBL" id="GAG66830.1"/>
    </source>
</evidence>
<comment type="caution">
    <text evidence="1">The sequence shown here is derived from an EMBL/GenBank/DDBJ whole genome shotgun (WGS) entry which is preliminary data.</text>
</comment>
<gene>
    <name evidence="1" type="ORF">S01H4_20724</name>
</gene>
<dbReference type="AlphaFoldDB" id="X0ZB99"/>
<reference evidence="1" key="1">
    <citation type="journal article" date="2014" name="Front. Microbiol.">
        <title>High frequency of phylogenetically diverse reductive dehalogenase-homologous genes in deep subseafloor sedimentary metagenomes.</title>
        <authorList>
            <person name="Kawai M."/>
            <person name="Futagami T."/>
            <person name="Toyoda A."/>
            <person name="Takaki Y."/>
            <person name="Nishi S."/>
            <person name="Hori S."/>
            <person name="Arai W."/>
            <person name="Tsubouchi T."/>
            <person name="Morono Y."/>
            <person name="Uchiyama I."/>
            <person name="Ito T."/>
            <person name="Fujiyama A."/>
            <person name="Inagaki F."/>
            <person name="Takami H."/>
        </authorList>
    </citation>
    <scope>NUCLEOTIDE SEQUENCE</scope>
    <source>
        <strain evidence="1">Expedition CK06-06</strain>
    </source>
</reference>
<organism evidence="1">
    <name type="scientific">marine sediment metagenome</name>
    <dbReference type="NCBI Taxonomy" id="412755"/>
    <lineage>
        <taxon>unclassified sequences</taxon>
        <taxon>metagenomes</taxon>
        <taxon>ecological metagenomes</taxon>
    </lineage>
</organism>
<name>X0ZB99_9ZZZZ</name>
<protein>
    <submittedName>
        <fullName evidence="1">Uncharacterized protein</fullName>
    </submittedName>
</protein>
<proteinExistence type="predicted"/>
<dbReference type="EMBL" id="BART01009340">
    <property type="protein sequence ID" value="GAG66830.1"/>
    <property type="molecule type" value="Genomic_DNA"/>
</dbReference>